<reference evidence="9" key="1">
    <citation type="journal article" date="2015" name="Genome">
        <title>Whole Genome Sequence of the Non-Microcystin-Producing Microcystis aeruginosa Strain NIES-44.</title>
        <authorList>
            <person name="Okano K."/>
            <person name="Miyata N."/>
            <person name="Ozaki Y."/>
        </authorList>
    </citation>
    <scope>NUCLEOTIDE SEQUENCE [LARGE SCALE GENOMIC DNA]</scope>
    <source>
        <strain evidence="9">NIES-44</strain>
    </source>
</reference>
<dbReference type="AlphaFoldDB" id="A0A0A1VQG3"/>
<dbReference type="PANTHER" id="PTHR34478:SF2">
    <property type="entry name" value="MEMBRANE PROTEIN"/>
    <property type="match status" value="1"/>
</dbReference>
<accession>A0A0A1VQG3</accession>
<dbReference type="GO" id="GO:0016020">
    <property type="term" value="C:membrane"/>
    <property type="evidence" value="ECO:0007669"/>
    <property type="project" value="UniProtKB-SubCell"/>
</dbReference>
<evidence type="ECO:0000256" key="2">
    <source>
        <dbReference type="ARBA" id="ARBA00008854"/>
    </source>
</evidence>
<keyword evidence="6" id="KW-0175">Coiled coil</keyword>
<evidence type="ECO:0000256" key="4">
    <source>
        <dbReference type="ARBA" id="ARBA00022989"/>
    </source>
</evidence>
<keyword evidence="5 7" id="KW-0472">Membrane</keyword>
<gene>
    <name evidence="8" type="ORF">N44_00147</name>
</gene>
<comment type="similarity">
    <text evidence="2">Belongs to the LemA family.</text>
</comment>
<dbReference type="InterPro" id="IPR023353">
    <property type="entry name" value="LemA-like_dom_sf"/>
</dbReference>
<proteinExistence type="inferred from homology"/>
<keyword evidence="3 7" id="KW-0812">Transmembrane</keyword>
<feature type="coiled-coil region" evidence="6">
    <location>
        <begin position="62"/>
        <end position="90"/>
    </location>
</feature>
<comment type="caution">
    <text evidence="8">The sequence shown here is derived from an EMBL/GenBank/DDBJ whole genome shotgun (WGS) entry which is preliminary data.</text>
</comment>
<comment type="subcellular location">
    <subcellularLocation>
        <location evidence="1">Membrane</location>
        <topology evidence="1">Single-pass membrane protein</topology>
    </subcellularLocation>
</comment>
<dbReference type="InterPro" id="IPR007156">
    <property type="entry name" value="MamQ_LemA"/>
</dbReference>
<organism evidence="8 9">
    <name type="scientific">Microcystis aeruginosa NIES-44</name>
    <dbReference type="NCBI Taxonomy" id="449439"/>
    <lineage>
        <taxon>Bacteria</taxon>
        <taxon>Bacillati</taxon>
        <taxon>Cyanobacteriota</taxon>
        <taxon>Cyanophyceae</taxon>
        <taxon>Oscillatoriophycideae</taxon>
        <taxon>Chroococcales</taxon>
        <taxon>Microcystaceae</taxon>
        <taxon>Microcystis</taxon>
    </lineage>
</organism>
<evidence type="ECO:0000256" key="7">
    <source>
        <dbReference type="SAM" id="Phobius"/>
    </source>
</evidence>
<evidence type="ECO:0000313" key="9">
    <source>
        <dbReference type="Proteomes" id="UP000030321"/>
    </source>
</evidence>
<name>A0A0A1VQG3_MICAE</name>
<protein>
    <submittedName>
        <fullName evidence="8">LemA family protein</fullName>
    </submittedName>
</protein>
<evidence type="ECO:0000256" key="5">
    <source>
        <dbReference type="ARBA" id="ARBA00023136"/>
    </source>
</evidence>
<dbReference type="PANTHER" id="PTHR34478">
    <property type="entry name" value="PROTEIN LEMA"/>
    <property type="match status" value="1"/>
</dbReference>
<evidence type="ECO:0000256" key="3">
    <source>
        <dbReference type="ARBA" id="ARBA00022692"/>
    </source>
</evidence>
<evidence type="ECO:0000256" key="1">
    <source>
        <dbReference type="ARBA" id="ARBA00004167"/>
    </source>
</evidence>
<dbReference type="EMBL" id="BBPA01000014">
    <property type="protein sequence ID" value="GAL91859.1"/>
    <property type="molecule type" value="Genomic_DNA"/>
</dbReference>
<evidence type="ECO:0000313" key="8">
    <source>
        <dbReference type="EMBL" id="GAL91859.1"/>
    </source>
</evidence>
<dbReference type="Pfam" id="PF04011">
    <property type="entry name" value="LemA"/>
    <property type="match status" value="1"/>
</dbReference>
<dbReference type="Gene3D" id="1.20.1440.20">
    <property type="entry name" value="LemA-like domain"/>
    <property type="match status" value="1"/>
</dbReference>
<keyword evidence="4 7" id="KW-1133">Transmembrane helix</keyword>
<dbReference type="SUPFAM" id="SSF140478">
    <property type="entry name" value="LemA-like"/>
    <property type="match status" value="1"/>
</dbReference>
<dbReference type="Proteomes" id="UP000030321">
    <property type="component" value="Unassembled WGS sequence"/>
</dbReference>
<sequence>MIKHRESLGNFLRLAMNDKEIRIPEEIVPEVLELASRYYADYTQSFAESELVAAAKEVRIPAEFIQQAIREVQRQRQQKLERQKKATQQRQRLLSVGVGIIGVIALSGMWTYNTLVSSASRVNAAWAQVENQLQRRADLIPNLVSVTQASAQQEKALVTLLVQSRQSYLQALTPAQKAAAIAKIDQAIARFHQYAATNPQLQSSQLFINLQYEMAGTENRLAVERMRYNQAVQAYNQQVQAFPTSLLAKAWGFHQQSFFQATK</sequence>
<feature type="transmembrane region" description="Helical" evidence="7">
    <location>
        <begin position="93"/>
        <end position="112"/>
    </location>
</feature>
<evidence type="ECO:0000256" key="6">
    <source>
        <dbReference type="SAM" id="Coils"/>
    </source>
</evidence>